<dbReference type="Gene3D" id="3.40.50.2300">
    <property type="match status" value="1"/>
</dbReference>
<feature type="DNA-binding region" description="OmpR/PhoB-type" evidence="7">
    <location>
        <begin position="136"/>
        <end position="235"/>
    </location>
</feature>
<keyword evidence="2" id="KW-0902">Two-component regulatory system</keyword>
<keyword evidence="1 6" id="KW-0597">Phosphoprotein</keyword>
<dbReference type="CDD" id="cd00383">
    <property type="entry name" value="trans_reg_C"/>
    <property type="match status" value="1"/>
</dbReference>
<dbReference type="PROSITE" id="PS51755">
    <property type="entry name" value="OMPR_PHOB"/>
    <property type="match status" value="1"/>
</dbReference>
<evidence type="ECO:0000256" key="2">
    <source>
        <dbReference type="ARBA" id="ARBA00023012"/>
    </source>
</evidence>
<dbReference type="PANTHER" id="PTHR48111">
    <property type="entry name" value="REGULATOR OF RPOS"/>
    <property type="match status" value="1"/>
</dbReference>
<sequence>MESEAIQVLLVDDDAGLRDLLRKFFQQRGIEFSVLHNATNIANRLALERPSIVVLDVMMPGVDGLTALRQLREAGDTIPVIMLTSLADEMDRVVGLEFGADDYLGKPFTPLELLARIKAVLRRHSGQPSPAVNGRQGTYRFGRFRLDLTARALFCDDKRIKLTGTNYALLEVLVTHPMETLSRTKLLDMLYGPDADITERGMDLAVWRLRRLLEEDPSQPCVIQTVRGVGYMFAPSDGGDGNEKSV</sequence>
<gene>
    <name evidence="10" type="ORF">SAMN05444168_7174</name>
</gene>
<dbReference type="Gene3D" id="1.10.10.10">
    <property type="entry name" value="Winged helix-like DNA-binding domain superfamily/Winged helix DNA-binding domain"/>
    <property type="match status" value="1"/>
</dbReference>
<feature type="domain" description="Response regulatory" evidence="8">
    <location>
        <begin position="7"/>
        <end position="121"/>
    </location>
</feature>
<dbReference type="OrthoDB" id="9127546at2"/>
<evidence type="ECO:0000313" key="11">
    <source>
        <dbReference type="Proteomes" id="UP000184693"/>
    </source>
</evidence>
<dbReference type="SMART" id="SM00862">
    <property type="entry name" value="Trans_reg_C"/>
    <property type="match status" value="1"/>
</dbReference>
<dbReference type="GO" id="GO:0032993">
    <property type="term" value="C:protein-DNA complex"/>
    <property type="evidence" value="ECO:0007669"/>
    <property type="project" value="TreeGrafter"/>
</dbReference>
<protein>
    <submittedName>
        <fullName evidence="10">Two component transcriptional regulator, winged helix family</fullName>
    </submittedName>
</protein>
<dbReference type="InterPro" id="IPR001867">
    <property type="entry name" value="OmpR/PhoB-type_DNA-bd"/>
</dbReference>
<keyword evidence="4 7" id="KW-0238">DNA-binding</keyword>
<dbReference type="AlphaFoldDB" id="A0A1N6KH26"/>
<evidence type="ECO:0000256" key="3">
    <source>
        <dbReference type="ARBA" id="ARBA00023015"/>
    </source>
</evidence>
<organism evidence="10 11">
    <name type="scientific">Paraburkholderia phenazinium</name>
    <dbReference type="NCBI Taxonomy" id="60549"/>
    <lineage>
        <taxon>Bacteria</taxon>
        <taxon>Pseudomonadati</taxon>
        <taxon>Pseudomonadota</taxon>
        <taxon>Betaproteobacteria</taxon>
        <taxon>Burkholderiales</taxon>
        <taxon>Burkholderiaceae</taxon>
        <taxon>Paraburkholderia</taxon>
    </lineage>
</organism>
<dbReference type="PROSITE" id="PS50110">
    <property type="entry name" value="RESPONSE_REGULATORY"/>
    <property type="match status" value="1"/>
</dbReference>
<dbReference type="SUPFAM" id="SSF52172">
    <property type="entry name" value="CheY-like"/>
    <property type="match status" value="1"/>
</dbReference>
<dbReference type="SUPFAM" id="SSF46894">
    <property type="entry name" value="C-terminal effector domain of the bipartite response regulators"/>
    <property type="match status" value="1"/>
</dbReference>
<evidence type="ECO:0000256" key="6">
    <source>
        <dbReference type="PROSITE-ProRule" id="PRU00169"/>
    </source>
</evidence>
<dbReference type="InterPro" id="IPR036388">
    <property type="entry name" value="WH-like_DNA-bd_sf"/>
</dbReference>
<dbReference type="SMART" id="SM00448">
    <property type="entry name" value="REC"/>
    <property type="match status" value="1"/>
</dbReference>
<dbReference type="InterPro" id="IPR016032">
    <property type="entry name" value="Sig_transdc_resp-reg_C-effctor"/>
</dbReference>
<dbReference type="RefSeq" id="WP_074268888.1">
    <property type="nucleotide sequence ID" value="NZ_FSRM01000002.1"/>
</dbReference>
<dbReference type="PANTHER" id="PTHR48111:SF4">
    <property type="entry name" value="DNA-BINDING DUAL TRANSCRIPTIONAL REGULATOR OMPR"/>
    <property type="match status" value="1"/>
</dbReference>
<dbReference type="InterPro" id="IPR001789">
    <property type="entry name" value="Sig_transdc_resp-reg_receiver"/>
</dbReference>
<keyword evidence="3" id="KW-0805">Transcription regulation</keyword>
<reference evidence="10 11" key="1">
    <citation type="submission" date="2016-11" db="EMBL/GenBank/DDBJ databases">
        <authorList>
            <person name="Jaros S."/>
            <person name="Januszkiewicz K."/>
            <person name="Wedrychowicz H."/>
        </authorList>
    </citation>
    <scope>NUCLEOTIDE SEQUENCE [LARGE SCALE GENOMIC DNA]</scope>
    <source>
        <strain evidence="10 11">GAS86</strain>
    </source>
</reference>
<dbReference type="GO" id="GO:0006355">
    <property type="term" value="P:regulation of DNA-templated transcription"/>
    <property type="evidence" value="ECO:0007669"/>
    <property type="project" value="InterPro"/>
</dbReference>
<keyword evidence="5" id="KW-0804">Transcription</keyword>
<dbReference type="GO" id="GO:0000976">
    <property type="term" value="F:transcription cis-regulatory region binding"/>
    <property type="evidence" value="ECO:0007669"/>
    <property type="project" value="TreeGrafter"/>
</dbReference>
<name>A0A1N6KH26_9BURK</name>
<dbReference type="Pfam" id="PF00072">
    <property type="entry name" value="Response_reg"/>
    <property type="match status" value="1"/>
</dbReference>
<dbReference type="EMBL" id="FSRM01000002">
    <property type="protein sequence ID" value="SIO55838.1"/>
    <property type="molecule type" value="Genomic_DNA"/>
</dbReference>
<evidence type="ECO:0000259" key="9">
    <source>
        <dbReference type="PROSITE" id="PS51755"/>
    </source>
</evidence>
<evidence type="ECO:0000256" key="1">
    <source>
        <dbReference type="ARBA" id="ARBA00022553"/>
    </source>
</evidence>
<dbReference type="Proteomes" id="UP000184693">
    <property type="component" value="Unassembled WGS sequence"/>
</dbReference>
<proteinExistence type="predicted"/>
<evidence type="ECO:0000259" key="8">
    <source>
        <dbReference type="PROSITE" id="PS50110"/>
    </source>
</evidence>
<dbReference type="Gene3D" id="6.10.250.690">
    <property type="match status" value="1"/>
</dbReference>
<feature type="domain" description="OmpR/PhoB-type" evidence="9">
    <location>
        <begin position="136"/>
        <end position="235"/>
    </location>
</feature>
<dbReference type="InterPro" id="IPR011006">
    <property type="entry name" value="CheY-like_superfamily"/>
</dbReference>
<dbReference type="GO" id="GO:0005829">
    <property type="term" value="C:cytosol"/>
    <property type="evidence" value="ECO:0007669"/>
    <property type="project" value="TreeGrafter"/>
</dbReference>
<dbReference type="InterPro" id="IPR039420">
    <property type="entry name" value="WalR-like"/>
</dbReference>
<dbReference type="Pfam" id="PF00486">
    <property type="entry name" value="Trans_reg_C"/>
    <property type="match status" value="1"/>
</dbReference>
<evidence type="ECO:0000256" key="4">
    <source>
        <dbReference type="ARBA" id="ARBA00023125"/>
    </source>
</evidence>
<evidence type="ECO:0000256" key="7">
    <source>
        <dbReference type="PROSITE-ProRule" id="PRU01091"/>
    </source>
</evidence>
<dbReference type="GO" id="GO:0000156">
    <property type="term" value="F:phosphorelay response regulator activity"/>
    <property type="evidence" value="ECO:0007669"/>
    <property type="project" value="TreeGrafter"/>
</dbReference>
<evidence type="ECO:0000313" key="10">
    <source>
        <dbReference type="EMBL" id="SIO55838.1"/>
    </source>
</evidence>
<accession>A0A1N6KH26</accession>
<feature type="modified residue" description="4-aspartylphosphate" evidence="6">
    <location>
        <position position="56"/>
    </location>
</feature>
<evidence type="ECO:0000256" key="5">
    <source>
        <dbReference type="ARBA" id="ARBA00023163"/>
    </source>
</evidence>